<dbReference type="InParanoid" id="Q240W2"/>
<dbReference type="PANTHER" id="PTHR45641:SF19">
    <property type="entry name" value="NEPHROCYSTIN-3"/>
    <property type="match status" value="1"/>
</dbReference>
<evidence type="ECO:0000313" key="4">
    <source>
        <dbReference type="EMBL" id="EAS02302.1"/>
    </source>
</evidence>
<dbReference type="Proteomes" id="UP000009168">
    <property type="component" value="Unassembled WGS sequence"/>
</dbReference>
<proteinExistence type="predicted"/>
<evidence type="ECO:0000313" key="5">
    <source>
        <dbReference type="Proteomes" id="UP000009168"/>
    </source>
</evidence>
<gene>
    <name evidence="4" type="ORF">TTHERM_00624210</name>
</gene>
<evidence type="ECO:0000256" key="3">
    <source>
        <dbReference type="PROSITE-ProRule" id="PRU00339"/>
    </source>
</evidence>
<dbReference type="InterPro" id="IPR011990">
    <property type="entry name" value="TPR-like_helical_dom_sf"/>
</dbReference>
<dbReference type="eggNOG" id="KOG1840">
    <property type="taxonomic scope" value="Eukaryota"/>
</dbReference>
<keyword evidence="1" id="KW-0677">Repeat</keyword>
<sequence length="849" mass="100343">MLDNIAELLIQEGFQANIDLNSINCQFTKPYLINQITFDGVQLSDGQQVKIQITICDEQLFEKKKRIYFVNQTINNFEFCIKILKQILIDQEKICIFIFENYEETLEEELCEMKKQNINFSEKQIVQMYMNMIYSLIEMCSLNIVHGEINPSNIFRKSNGKYKLLNGQNLSFQEFQELYSEENLYNIFVAPEVKQKLSLMQTNEFQKSHAKWQQDVYSMGLCFLNILQVEINEKVIQYIKNSEFSAIRQNIDPLYKSFCTFIFDFMLQYDGYKRDLPYRLRRSLIYFYSDLHISVEEEYQRIENHINHYNSSVKVDDLYLASQYLVLSQTYLENRCEDHILKCMDILNKLNKNNTFEEALAYLELGIIKVNTQKYSDSLEAYQKSLEIQKRILGDSHILVSYTHNKLAFVYFFLQNQEMSFIEDEISLNFRQINFQNNHTDIADSLSCVGFSYLQKNDLQKALEYSQKSFEMRKELFAENHPDIAGSLEEIGIVFTHMKDHITAHTYYERALQIRQQIYSSFHNEIAKSYDSLAVSFSKLGQEETSLEFDLKALNIRQQIYPKLHPKVARSINNISISYLKLSDYTKALEYAQESYGIRKQILPYYFPDIAESLSTLGSIYYRLENYEEAIKCYQQTIKIFSQIYQILHEYTVDSYLSLSQCYKKQGDIKSALAYELKLLKLREKLYTRYHPDVALSCDNVAMLYSYLHEYHLEQKYYLDSFTIRKRLLDTQDELKNEEYLNSIKNIALSYLNQGKFEKSRQYFSIVFESILHQTSCSQHFISFLNSLTNLHYQMKNYSQIYTQSKTCVKLARQCSPQSGINTNLIVMNHAIISRKQQSSSSQLIQFNS</sequence>
<dbReference type="KEGG" id="tet:TTHERM_00624210"/>
<dbReference type="RefSeq" id="XP_001022547.1">
    <property type="nucleotide sequence ID" value="XM_001022547.1"/>
</dbReference>
<feature type="repeat" description="TPR" evidence="3">
    <location>
        <begin position="611"/>
        <end position="644"/>
    </location>
</feature>
<dbReference type="Pfam" id="PF13424">
    <property type="entry name" value="TPR_12"/>
    <property type="match status" value="4"/>
</dbReference>
<dbReference type="InterPro" id="IPR019734">
    <property type="entry name" value="TPR_rpt"/>
</dbReference>
<keyword evidence="5" id="KW-1185">Reference proteome</keyword>
<dbReference type="EMBL" id="GG662540">
    <property type="protein sequence ID" value="EAS02302.1"/>
    <property type="molecule type" value="Genomic_DNA"/>
</dbReference>
<name>Q240W2_TETTS</name>
<evidence type="ECO:0000256" key="2">
    <source>
        <dbReference type="ARBA" id="ARBA00022803"/>
    </source>
</evidence>
<dbReference type="OrthoDB" id="311289at2759"/>
<dbReference type="AlphaFoldDB" id="Q240W2"/>
<reference evidence="5" key="1">
    <citation type="journal article" date="2006" name="PLoS Biol.">
        <title>Macronuclear genome sequence of the ciliate Tetrahymena thermophila, a model eukaryote.</title>
        <authorList>
            <person name="Eisen J.A."/>
            <person name="Coyne R.S."/>
            <person name="Wu M."/>
            <person name="Wu D."/>
            <person name="Thiagarajan M."/>
            <person name="Wortman J.R."/>
            <person name="Badger J.H."/>
            <person name="Ren Q."/>
            <person name="Amedeo P."/>
            <person name="Jones K.M."/>
            <person name="Tallon L.J."/>
            <person name="Delcher A.L."/>
            <person name="Salzberg S.L."/>
            <person name="Silva J.C."/>
            <person name="Haas B.J."/>
            <person name="Majoros W.H."/>
            <person name="Farzad M."/>
            <person name="Carlton J.M."/>
            <person name="Smith R.K. Jr."/>
            <person name="Garg J."/>
            <person name="Pearlman R.E."/>
            <person name="Karrer K.M."/>
            <person name="Sun L."/>
            <person name="Manning G."/>
            <person name="Elde N.C."/>
            <person name="Turkewitz A.P."/>
            <person name="Asai D.J."/>
            <person name="Wilkes D.E."/>
            <person name="Wang Y."/>
            <person name="Cai H."/>
            <person name="Collins K."/>
            <person name="Stewart B.A."/>
            <person name="Lee S.R."/>
            <person name="Wilamowska K."/>
            <person name="Weinberg Z."/>
            <person name="Ruzzo W.L."/>
            <person name="Wloga D."/>
            <person name="Gaertig J."/>
            <person name="Frankel J."/>
            <person name="Tsao C.-C."/>
            <person name="Gorovsky M.A."/>
            <person name="Keeling P.J."/>
            <person name="Waller R.F."/>
            <person name="Patron N.J."/>
            <person name="Cherry J.M."/>
            <person name="Stover N.A."/>
            <person name="Krieger C.J."/>
            <person name="del Toro C."/>
            <person name="Ryder H.F."/>
            <person name="Williamson S.C."/>
            <person name="Barbeau R.A."/>
            <person name="Hamilton E.P."/>
            <person name="Orias E."/>
        </authorList>
    </citation>
    <scope>NUCLEOTIDE SEQUENCE [LARGE SCALE GENOMIC DNA]</scope>
    <source>
        <strain evidence="5">SB210</strain>
    </source>
</reference>
<dbReference type="SMART" id="SM00028">
    <property type="entry name" value="TPR"/>
    <property type="match status" value="8"/>
</dbReference>
<dbReference type="GeneID" id="7828526"/>
<dbReference type="PROSITE" id="PS50005">
    <property type="entry name" value="TPR"/>
    <property type="match status" value="3"/>
</dbReference>
<dbReference type="HOGENOM" id="CLU_372377_0_0_1"/>
<dbReference type="SUPFAM" id="SSF56112">
    <property type="entry name" value="Protein kinase-like (PK-like)"/>
    <property type="match status" value="1"/>
</dbReference>
<dbReference type="SUPFAM" id="SSF48452">
    <property type="entry name" value="TPR-like"/>
    <property type="match status" value="3"/>
</dbReference>
<dbReference type="InterPro" id="IPR011009">
    <property type="entry name" value="Kinase-like_dom_sf"/>
</dbReference>
<protein>
    <submittedName>
        <fullName evidence="4">Tetratricopeptide repeat protein</fullName>
    </submittedName>
</protein>
<accession>Q240W2</accession>
<organism evidence="4 5">
    <name type="scientific">Tetrahymena thermophila (strain SB210)</name>
    <dbReference type="NCBI Taxonomy" id="312017"/>
    <lineage>
        <taxon>Eukaryota</taxon>
        <taxon>Sar</taxon>
        <taxon>Alveolata</taxon>
        <taxon>Ciliophora</taxon>
        <taxon>Intramacronucleata</taxon>
        <taxon>Oligohymenophorea</taxon>
        <taxon>Hymenostomatida</taxon>
        <taxon>Tetrahymenina</taxon>
        <taxon>Tetrahymenidae</taxon>
        <taxon>Tetrahymena</taxon>
    </lineage>
</organism>
<dbReference type="PROSITE" id="PS50293">
    <property type="entry name" value="TPR_REGION"/>
    <property type="match status" value="1"/>
</dbReference>
<dbReference type="STRING" id="312017.Q240W2"/>
<evidence type="ECO:0000256" key="1">
    <source>
        <dbReference type="ARBA" id="ARBA00022737"/>
    </source>
</evidence>
<keyword evidence="2 3" id="KW-0802">TPR repeat</keyword>
<dbReference type="PANTHER" id="PTHR45641">
    <property type="entry name" value="TETRATRICOPEPTIDE REPEAT PROTEIN (AFU_ORTHOLOGUE AFUA_6G03870)"/>
    <property type="match status" value="1"/>
</dbReference>
<dbReference type="Gene3D" id="1.10.510.10">
    <property type="entry name" value="Transferase(Phosphotransferase) domain 1"/>
    <property type="match status" value="1"/>
</dbReference>
<feature type="repeat" description="TPR" evidence="3">
    <location>
        <begin position="359"/>
        <end position="392"/>
    </location>
</feature>
<dbReference type="Gene3D" id="1.25.40.10">
    <property type="entry name" value="Tetratricopeptide repeat domain"/>
    <property type="match status" value="3"/>
</dbReference>
<feature type="repeat" description="TPR" evidence="3">
    <location>
        <begin position="443"/>
        <end position="476"/>
    </location>
</feature>